<dbReference type="Pfam" id="PF00749">
    <property type="entry name" value="tRNA-synt_1c"/>
    <property type="match status" value="1"/>
</dbReference>
<dbReference type="EMBL" id="CYZR01000001">
    <property type="protein sequence ID" value="CUN46533.1"/>
    <property type="molecule type" value="Genomic_DNA"/>
</dbReference>
<sequence>MNFEKQLELADLIFPNVNESIEDYLAKYPKRDLKEGEKVTRYAPSPTGFQHIGGIFTALINERLANQSEGVFYLRIEDTDQKREVEGAISLIIDSINKYGMNFSEGVTGENSEKGNYGPYKQSERKKIYNVFAKDLIKKGLAYPCFATPEELAALREKQIAEKITPGYYGEYATYRNLDVEEAIKKIKSGENYILRLKSPGNPEKRIKFNDLIKGDVSFPENNQDIVIIKGDGLPTYHFAHIVDDSLMRTTHVIRGEEWLSSLPIHLQLFDVLGLETPNYAHVPTIMKLDGNSKRKLSKRKDVESAVTYYDEQGYPVESVIEYLLNIINSAFEEWRIENKDADYHDYVVELEKMSKSGALFDIVKLGDVSKEVICKMNAEKVYNLYEKWSNEYNKEIHELLVANEDMIKKVFNIEKNGPKPRKDFAKWNEVEGKIFYYFDELFAKETINDVELPKTLNIEDAKEIIKKYKDVYNFNTDNSVWFDELKALAASLGYATDRKAYKKNPENFKGMVSDVAGAVRAAITHRSNTPDLYTIMQIMGENKVRQRFENFINL</sequence>
<keyword evidence="7" id="KW-0963">Cytoplasm</keyword>
<dbReference type="InterPro" id="IPR000924">
    <property type="entry name" value="Glu/Gln-tRNA-synth"/>
</dbReference>
<reference evidence="10 11" key="1">
    <citation type="submission" date="2015-09" db="EMBL/GenBank/DDBJ databases">
        <authorList>
            <consortium name="Pathogen Informatics"/>
            <person name="Wu L."/>
            <person name="Ma J."/>
        </authorList>
    </citation>
    <scope>NUCLEOTIDE SEQUENCE [LARGE SCALE GENOMIC DNA]</scope>
    <source>
        <strain evidence="10 11">2789STDY5834858</strain>
    </source>
</reference>
<dbReference type="InterPro" id="IPR020058">
    <property type="entry name" value="Glu/Gln-tRNA-synth_Ib_cat-dom"/>
</dbReference>
<dbReference type="InterPro" id="IPR020751">
    <property type="entry name" value="aa-tRNA-synth_I_codon-bd_sub2"/>
</dbReference>
<keyword evidence="4 7" id="KW-0067">ATP-binding</keyword>
<dbReference type="Gene3D" id="3.40.50.620">
    <property type="entry name" value="HUPs"/>
    <property type="match status" value="1"/>
</dbReference>
<dbReference type="PRINTS" id="PR00987">
    <property type="entry name" value="TRNASYNTHGLU"/>
</dbReference>
<dbReference type="InterPro" id="IPR004527">
    <property type="entry name" value="Glu-tRNA-ligase_bac/mito"/>
</dbReference>
<dbReference type="SUPFAM" id="SSF52374">
    <property type="entry name" value="Nucleotidylyl transferase"/>
    <property type="match status" value="1"/>
</dbReference>
<dbReference type="InterPro" id="IPR008925">
    <property type="entry name" value="aa_tRNA-synth_I_cd-bd_sf"/>
</dbReference>
<feature type="domain" description="Glutamyl/glutaminyl-tRNA synthetase class Ib catalytic" evidence="8">
    <location>
        <begin position="39"/>
        <end position="329"/>
    </location>
</feature>
<accession>A0ABP2ALX6</accession>
<dbReference type="SUPFAM" id="SSF48163">
    <property type="entry name" value="An anticodon-binding domain of class I aminoacyl-tRNA synthetases"/>
    <property type="match status" value="1"/>
</dbReference>
<dbReference type="RefSeq" id="WP_055257128.1">
    <property type="nucleotide sequence ID" value="NZ_CABIXL010000001.1"/>
</dbReference>
<name>A0ABP2ALX6_SARVE</name>
<comment type="subunit">
    <text evidence="7">Monomer.</text>
</comment>
<protein>
    <recommendedName>
        <fullName evidence="7">Glutamate--tRNA ligase</fullName>
        <ecNumber evidence="7">6.1.1.17</ecNumber>
    </recommendedName>
    <alternativeName>
        <fullName evidence="7">Glutamyl-tRNA synthetase</fullName>
        <shortName evidence="7">GluRS</shortName>
    </alternativeName>
</protein>
<evidence type="ECO:0000256" key="2">
    <source>
        <dbReference type="ARBA" id="ARBA00022598"/>
    </source>
</evidence>
<keyword evidence="2 7" id="KW-0436">Ligase</keyword>
<feature type="short sequence motif" description="'KMSKS' region" evidence="7">
    <location>
        <begin position="296"/>
        <end position="300"/>
    </location>
</feature>
<dbReference type="PANTHER" id="PTHR43311:SF2">
    <property type="entry name" value="GLUTAMATE--TRNA LIGASE, MITOCHONDRIAL-RELATED"/>
    <property type="match status" value="1"/>
</dbReference>
<comment type="similarity">
    <text evidence="1 7">Belongs to the class-I aminoacyl-tRNA synthetase family. Glutamate--tRNA ligase type 1 subfamily.</text>
</comment>
<dbReference type="HAMAP" id="MF_00022">
    <property type="entry name" value="Glu_tRNA_synth_type1"/>
    <property type="match status" value="1"/>
</dbReference>
<feature type="domain" description="Aminoacyl-tRNA synthetase class I anticodon-binding" evidence="9">
    <location>
        <begin position="513"/>
        <end position="553"/>
    </location>
</feature>
<evidence type="ECO:0000259" key="9">
    <source>
        <dbReference type="Pfam" id="PF19269"/>
    </source>
</evidence>
<comment type="caution">
    <text evidence="7">Lacks conserved residue(s) required for the propagation of feature annotation.</text>
</comment>
<feature type="binding site" evidence="7">
    <location>
        <position position="299"/>
    </location>
    <ligand>
        <name>ATP</name>
        <dbReference type="ChEBI" id="CHEBI:30616"/>
    </ligand>
</feature>
<comment type="catalytic activity">
    <reaction evidence="7">
        <text>tRNA(Glu) + L-glutamate + ATP = L-glutamyl-tRNA(Glu) + AMP + diphosphate</text>
        <dbReference type="Rhea" id="RHEA:23540"/>
        <dbReference type="Rhea" id="RHEA-COMP:9663"/>
        <dbReference type="Rhea" id="RHEA-COMP:9680"/>
        <dbReference type="ChEBI" id="CHEBI:29985"/>
        <dbReference type="ChEBI" id="CHEBI:30616"/>
        <dbReference type="ChEBI" id="CHEBI:33019"/>
        <dbReference type="ChEBI" id="CHEBI:78442"/>
        <dbReference type="ChEBI" id="CHEBI:78520"/>
        <dbReference type="ChEBI" id="CHEBI:456215"/>
        <dbReference type="EC" id="6.1.1.17"/>
    </reaction>
</comment>
<proteinExistence type="inferred from homology"/>
<dbReference type="PANTHER" id="PTHR43311">
    <property type="entry name" value="GLUTAMATE--TRNA LIGASE"/>
    <property type="match status" value="1"/>
</dbReference>
<evidence type="ECO:0000256" key="1">
    <source>
        <dbReference type="ARBA" id="ARBA00007894"/>
    </source>
</evidence>
<feature type="short sequence motif" description="'HIGH' region" evidence="7">
    <location>
        <begin position="44"/>
        <end position="54"/>
    </location>
</feature>
<dbReference type="NCBIfam" id="TIGR00464">
    <property type="entry name" value="gltX_bact"/>
    <property type="match status" value="1"/>
</dbReference>
<keyword evidence="5 7" id="KW-0648">Protein biosynthesis</keyword>
<evidence type="ECO:0000256" key="4">
    <source>
        <dbReference type="ARBA" id="ARBA00022840"/>
    </source>
</evidence>
<evidence type="ECO:0000256" key="6">
    <source>
        <dbReference type="ARBA" id="ARBA00023146"/>
    </source>
</evidence>
<dbReference type="Gene3D" id="1.10.10.350">
    <property type="match status" value="1"/>
</dbReference>
<keyword evidence="3 7" id="KW-0547">Nucleotide-binding</keyword>
<dbReference type="Pfam" id="PF19269">
    <property type="entry name" value="Anticodon_2"/>
    <property type="match status" value="1"/>
</dbReference>
<dbReference type="InterPro" id="IPR014729">
    <property type="entry name" value="Rossmann-like_a/b/a_fold"/>
</dbReference>
<dbReference type="GO" id="GO:0004818">
    <property type="term" value="F:glutamate-tRNA ligase activity"/>
    <property type="evidence" value="ECO:0007669"/>
    <property type="project" value="UniProtKB-EC"/>
</dbReference>
<dbReference type="InterPro" id="IPR049940">
    <property type="entry name" value="GluQ/Sye"/>
</dbReference>
<comment type="function">
    <text evidence="7">Catalyzes the attachment of glutamate to tRNA(Glu) in a two-step reaction: glutamate is first activated by ATP to form Glu-AMP and then transferred to the acceptor end of tRNA(Glu).</text>
</comment>
<organism evidence="10 11">
    <name type="scientific">Sarcina ventriculi</name>
    <name type="common">Clostridium ventriculi</name>
    <dbReference type="NCBI Taxonomy" id="1267"/>
    <lineage>
        <taxon>Bacteria</taxon>
        <taxon>Bacillati</taxon>
        <taxon>Bacillota</taxon>
        <taxon>Clostridia</taxon>
        <taxon>Eubacteriales</taxon>
        <taxon>Clostridiaceae</taxon>
        <taxon>Sarcina</taxon>
    </lineage>
</organism>
<evidence type="ECO:0000256" key="3">
    <source>
        <dbReference type="ARBA" id="ARBA00022741"/>
    </source>
</evidence>
<evidence type="ECO:0000256" key="5">
    <source>
        <dbReference type="ARBA" id="ARBA00022917"/>
    </source>
</evidence>
<comment type="subcellular location">
    <subcellularLocation>
        <location evidence="7">Cytoplasm</location>
    </subcellularLocation>
</comment>
<dbReference type="Proteomes" id="UP000095488">
    <property type="component" value="Unassembled WGS sequence"/>
</dbReference>
<evidence type="ECO:0000259" key="8">
    <source>
        <dbReference type="Pfam" id="PF00749"/>
    </source>
</evidence>
<evidence type="ECO:0000256" key="7">
    <source>
        <dbReference type="HAMAP-Rule" id="MF_00022"/>
    </source>
</evidence>
<keyword evidence="11" id="KW-1185">Reference proteome</keyword>
<dbReference type="InterPro" id="IPR045462">
    <property type="entry name" value="aa-tRNA-synth_I_cd-bd"/>
</dbReference>
<evidence type="ECO:0000313" key="11">
    <source>
        <dbReference type="Proteomes" id="UP000095488"/>
    </source>
</evidence>
<keyword evidence="6 7" id="KW-0030">Aminoacyl-tRNA synthetase</keyword>
<dbReference type="EC" id="6.1.1.17" evidence="7"/>
<evidence type="ECO:0000313" key="10">
    <source>
        <dbReference type="EMBL" id="CUN46533.1"/>
    </source>
</evidence>
<comment type="caution">
    <text evidence="10">The sequence shown here is derived from an EMBL/GenBank/DDBJ whole genome shotgun (WGS) entry which is preliminary data.</text>
</comment>
<gene>
    <name evidence="7 10" type="primary">gltX</name>
    <name evidence="10" type="ORF">ERS852473_00228</name>
</gene>